<dbReference type="Gene3D" id="1.25.40.10">
    <property type="entry name" value="Tetratricopeptide repeat domain"/>
    <property type="match status" value="1"/>
</dbReference>
<protein>
    <submittedName>
        <fullName evidence="8">O-antigen ligase</fullName>
    </submittedName>
</protein>
<evidence type="ECO:0000256" key="2">
    <source>
        <dbReference type="ARBA" id="ARBA00022692"/>
    </source>
</evidence>
<feature type="transmembrane region" description="Helical" evidence="6">
    <location>
        <begin position="348"/>
        <end position="368"/>
    </location>
</feature>
<proteinExistence type="predicted"/>
<sequence>MFKKNELNKNLIISFLIILLGLLHLAHFSDYPHTTQLSKFLLLYLISVVLFLLYLINILIIKNIKVHITKLDIGLAILFFYTILNTSIFYRGAVFSIRYYELLCLSVIYCCFRIFKSIQINIFWILLIIISGIIQAIYGSLQLLGFLSSNHSNFKITGSFFNPGPYASFLSIIFVLSLGVYLFKNRVFRLFLGVKKVATNQLIKFIFKYIPFIGITTIIIVIPATHSRASWLAIVFSSLILLELRFRCLKRFLFKISIFKKYLLLVVSFVLFIIGLLAIYFLKKDSSDGRLLIWKISHSIFKDYPVLGVGFDKFKSNYMNYQASYFEQGGTFQEKFIADNTIYAFNEFIQFFIENGVVGGFILMYILYIVLFEKLNKENILLGIIVKLVLLSIGVISFFSYPSQILPIKIILVFLLSFLSNEIKIKYSFSLNKKWVTYRVKSGLFFLGIIIVYNSFKRLCILDWSFQCNYRGMVYSREGDYELSIKEFEKSFPVLKKDGEFMTNYGRTLFFDKKYDEALSVLKKAKEHQNSSVLEIYLGDCYKSMGKYKESELSYKRALYMVPSRFYPMYLLLVLYRETNNTTKAVLIAKEILNKEIKVPSIAVKEIQEKANEMIKINRN</sequence>
<evidence type="ECO:0000256" key="3">
    <source>
        <dbReference type="ARBA" id="ARBA00022989"/>
    </source>
</evidence>
<dbReference type="PANTHER" id="PTHR37422:SF13">
    <property type="entry name" value="LIPOPOLYSACCHARIDE BIOSYNTHESIS PROTEIN PA4999-RELATED"/>
    <property type="match status" value="1"/>
</dbReference>
<dbReference type="GO" id="GO:0016874">
    <property type="term" value="F:ligase activity"/>
    <property type="evidence" value="ECO:0007669"/>
    <property type="project" value="UniProtKB-KW"/>
</dbReference>
<feature type="repeat" description="TPR" evidence="5">
    <location>
        <begin position="532"/>
        <end position="565"/>
    </location>
</feature>
<evidence type="ECO:0000256" key="1">
    <source>
        <dbReference type="ARBA" id="ARBA00004141"/>
    </source>
</evidence>
<dbReference type="PANTHER" id="PTHR37422">
    <property type="entry name" value="TEICHURONIC ACID BIOSYNTHESIS PROTEIN TUAE"/>
    <property type="match status" value="1"/>
</dbReference>
<evidence type="ECO:0000256" key="5">
    <source>
        <dbReference type="PROSITE-ProRule" id="PRU00339"/>
    </source>
</evidence>
<feature type="transmembrane region" description="Helical" evidence="6">
    <location>
        <begin position="166"/>
        <end position="184"/>
    </location>
</feature>
<feature type="transmembrane region" description="Helical" evidence="6">
    <location>
        <begin position="12"/>
        <end position="29"/>
    </location>
</feature>
<dbReference type="EMBL" id="JAASQL010000019">
    <property type="protein sequence ID" value="NIJ46637.1"/>
    <property type="molecule type" value="Genomic_DNA"/>
</dbReference>
<keyword evidence="2 6" id="KW-0812">Transmembrane</keyword>
<evidence type="ECO:0000313" key="8">
    <source>
        <dbReference type="EMBL" id="NIJ46637.1"/>
    </source>
</evidence>
<feature type="transmembrane region" description="Helical" evidence="6">
    <location>
        <begin position="205"/>
        <end position="223"/>
    </location>
</feature>
<dbReference type="Pfam" id="PF04932">
    <property type="entry name" value="Wzy_C"/>
    <property type="match status" value="1"/>
</dbReference>
<name>A0ABX0UHZ4_9FLAO</name>
<feature type="transmembrane region" description="Helical" evidence="6">
    <location>
        <begin position="73"/>
        <end position="91"/>
    </location>
</feature>
<dbReference type="InterPro" id="IPR019734">
    <property type="entry name" value="TPR_rpt"/>
</dbReference>
<keyword evidence="4 6" id="KW-0472">Membrane</keyword>
<organism evidence="8 9">
    <name type="scientific">Wenyingzhuangia heitensis</name>
    <dbReference type="NCBI Taxonomy" id="1487859"/>
    <lineage>
        <taxon>Bacteria</taxon>
        <taxon>Pseudomonadati</taxon>
        <taxon>Bacteroidota</taxon>
        <taxon>Flavobacteriia</taxon>
        <taxon>Flavobacteriales</taxon>
        <taxon>Flavobacteriaceae</taxon>
        <taxon>Wenyingzhuangia</taxon>
    </lineage>
</organism>
<feature type="transmembrane region" description="Helical" evidence="6">
    <location>
        <begin position="435"/>
        <end position="456"/>
    </location>
</feature>
<dbReference type="PROSITE" id="PS50005">
    <property type="entry name" value="TPR"/>
    <property type="match status" value="1"/>
</dbReference>
<evidence type="ECO:0000313" key="9">
    <source>
        <dbReference type="Proteomes" id="UP000745859"/>
    </source>
</evidence>
<dbReference type="RefSeq" id="WP_167191116.1">
    <property type="nucleotide sequence ID" value="NZ_JAASQL010000019.1"/>
</dbReference>
<feature type="transmembrane region" description="Helical" evidence="6">
    <location>
        <begin position="97"/>
        <end position="115"/>
    </location>
</feature>
<evidence type="ECO:0000256" key="4">
    <source>
        <dbReference type="ARBA" id="ARBA00023136"/>
    </source>
</evidence>
<keyword evidence="3 6" id="KW-1133">Transmembrane helix</keyword>
<feature type="domain" description="O-antigen ligase-related" evidence="7">
    <location>
        <begin position="217"/>
        <end position="363"/>
    </location>
</feature>
<comment type="subcellular location">
    <subcellularLocation>
        <location evidence="1">Membrane</location>
        <topology evidence="1">Multi-pass membrane protein</topology>
    </subcellularLocation>
</comment>
<dbReference type="SMART" id="SM00028">
    <property type="entry name" value="TPR"/>
    <property type="match status" value="2"/>
</dbReference>
<evidence type="ECO:0000259" key="7">
    <source>
        <dbReference type="Pfam" id="PF04932"/>
    </source>
</evidence>
<feature type="transmembrane region" description="Helical" evidence="6">
    <location>
        <begin position="262"/>
        <end position="282"/>
    </location>
</feature>
<dbReference type="SUPFAM" id="SSF48452">
    <property type="entry name" value="TPR-like"/>
    <property type="match status" value="1"/>
</dbReference>
<feature type="transmembrane region" description="Helical" evidence="6">
    <location>
        <begin position="122"/>
        <end position="146"/>
    </location>
</feature>
<reference evidence="8 9" key="1">
    <citation type="submission" date="2020-03" db="EMBL/GenBank/DDBJ databases">
        <title>Genomic Encyclopedia of Type Strains, Phase IV (KMG-IV): sequencing the most valuable type-strain genomes for metagenomic binning, comparative biology and taxonomic classification.</title>
        <authorList>
            <person name="Goeker M."/>
        </authorList>
    </citation>
    <scope>NUCLEOTIDE SEQUENCE [LARGE SCALE GENOMIC DNA]</scope>
    <source>
        <strain evidence="8 9">DSM 101599</strain>
    </source>
</reference>
<keyword evidence="5" id="KW-0802">TPR repeat</keyword>
<evidence type="ECO:0000256" key="6">
    <source>
        <dbReference type="SAM" id="Phobius"/>
    </source>
</evidence>
<dbReference type="Proteomes" id="UP000745859">
    <property type="component" value="Unassembled WGS sequence"/>
</dbReference>
<dbReference type="InterPro" id="IPR007016">
    <property type="entry name" value="O-antigen_ligase-rel_domated"/>
</dbReference>
<gene>
    <name evidence="8" type="ORF">FHR24_003132</name>
</gene>
<dbReference type="Pfam" id="PF13181">
    <property type="entry name" value="TPR_8"/>
    <property type="match status" value="1"/>
</dbReference>
<feature type="transmembrane region" description="Helical" evidence="6">
    <location>
        <begin position="41"/>
        <end position="61"/>
    </location>
</feature>
<dbReference type="InterPro" id="IPR011990">
    <property type="entry name" value="TPR-like_helical_dom_sf"/>
</dbReference>
<keyword evidence="9" id="KW-1185">Reference proteome</keyword>
<accession>A0ABX0UHZ4</accession>
<feature type="transmembrane region" description="Helical" evidence="6">
    <location>
        <begin position="380"/>
        <end position="399"/>
    </location>
</feature>
<feature type="transmembrane region" description="Helical" evidence="6">
    <location>
        <begin position="405"/>
        <end position="423"/>
    </location>
</feature>
<dbReference type="InterPro" id="IPR051533">
    <property type="entry name" value="WaaL-like"/>
</dbReference>
<comment type="caution">
    <text evidence="8">The sequence shown here is derived from an EMBL/GenBank/DDBJ whole genome shotgun (WGS) entry which is preliminary data.</text>
</comment>
<keyword evidence="8" id="KW-0436">Ligase</keyword>
<feature type="transmembrane region" description="Helical" evidence="6">
    <location>
        <begin position="229"/>
        <end position="246"/>
    </location>
</feature>